<keyword evidence="1" id="KW-1133">Transmembrane helix</keyword>
<dbReference type="Proteomes" id="UP000261212">
    <property type="component" value="Unassembled WGS sequence"/>
</dbReference>
<name>A0A3E3DXA8_9FIRM</name>
<sequence>MISLILGICFSFESVLVFISLFFTVKRVIFNGTHPFLLFLIIFYALACFFIGQLFFYMARRKYKVESIFNVPLLDINIKEEIKLEHIIEGRDIAGIEDGKILYIEDENKNKDIDTNQNIT</sequence>
<evidence type="ECO:0000256" key="1">
    <source>
        <dbReference type="SAM" id="Phobius"/>
    </source>
</evidence>
<dbReference type="RefSeq" id="WP_117532494.1">
    <property type="nucleotide sequence ID" value="NZ_CAUFKS010000066.1"/>
</dbReference>
<feature type="transmembrane region" description="Helical" evidence="1">
    <location>
        <begin position="5"/>
        <end position="24"/>
    </location>
</feature>
<evidence type="ECO:0000313" key="2">
    <source>
        <dbReference type="EMBL" id="RGD73883.1"/>
    </source>
</evidence>
<keyword evidence="1" id="KW-0472">Membrane</keyword>
<gene>
    <name evidence="2" type="ORF">DW687_08900</name>
</gene>
<organism evidence="2 3">
    <name type="scientific">Anaerofustis stercorihominis</name>
    <dbReference type="NCBI Taxonomy" id="214853"/>
    <lineage>
        <taxon>Bacteria</taxon>
        <taxon>Bacillati</taxon>
        <taxon>Bacillota</taxon>
        <taxon>Clostridia</taxon>
        <taxon>Eubacteriales</taxon>
        <taxon>Eubacteriaceae</taxon>
        <taxon>Anaerofustis</taxon>
    </lineage>
</organism>
<dbReference type="AlphaFoldDB" id="A0A3E3DXA8"/>
<protein>
    <submittedName>
        <fullName evidence="2">Uncharacterized protein</fullName>
    </submittedName>
</protein>
<evidence type="ECO:0000313" key="3">
    <source>
        <dbReference type="Proteomes" id="UP000261212"/>
    </source>
</evidence>
<dbReference type="EMBL" id="QUSM01000004">
    <property type="protein sequence ID" value="RGD73883.1"/>
    <property type="molecule type" value="Genomic_DNA"/>
</dbReference>
<keyword evidence="1" id="KW-0812">Transmembrane</keyword>
<comment type="caution">
    <text evidence="2">The sequence shown here is derived from an EMBL/GenBank/DDBJ whole genome shotgun (WGS) entry which is preliminary data.</text>
</comment>
<proteinExistence type="predicted"/>
<reference evidence="2 3" key="1">
    <citation type="submission" date="2018-08" db="EMBL/GenBank/DDBJ databases">
        <title>A genome reference for cultivated species of the human gut microbiota.</title>
        <authorList>
            <person name="Zou Y."/>
            <person name="Xue W."/>
            <person name="Luo G."/>
        </authorList>
    </citation>
    <scope>NUCLEOTIDE SEQUENCE [LARGE SCALE GENOMIC DNA]</scope>
    <source>
        <strain evidence="2 3">AM25-6</strain>
    </source>
</reference>
<feature type="transmembrane region" description="Helical" evidence="1">
    <location>
        <begin position="36"/>
        <end position="59"/>
    </location>
</feature>
<accession>A0A3E3DXA8</accession>